<name>A0AAI9UZA7_9PEZI</name>
<dbReference type="EMBL" id="MPDP01000260">
    <property type="protein sequence ID" value="KAK1466306.1"/>
    <property type="molecule type" value="Genomic_DNA"/>
</dbReference>
<comment type="caution">
    <text evidence="2">The sequence shown here is derived from an EMBL/GenBank/DDBJ whole genome shotgun (WGS) entry which is preliminary data.</text>
</comment>
<feature type="domain" description="SET" evidence="1">
    <location>
        <begin position="187"/>
        <end position="329"/>
    </location>
</feature>
<organism evidence="2 3">
    <name type="scientific">Colletotrichum cuscutae</name>
    <dbReference type="NCBI Taxonomy" id="1209917"/>
    <lineage>
        <taxon>Eukaryota</taxon>
        <taxon>Fungi</taxon>
        <taxon>Dikarya</taxon>
        <taxon>Ascomycota</taxon>
        <taxon>Pezizomycotina</taxon>
        <taxon>Sordariomycetes</taxon>
        <taxon>Hypocreomycetidae</taxon>
        <taxon>Glomerellales</taxon>
        <taxon>Glomerellaceae</taxon>
        <taxon>Colletotrichum</taxon>
        <taxon>Colletotrichum acutatum species complex</taxon>
    </lineage>
</organism>
<dbReference type="PANTHER" id="PTHR47332">
    <property type="entry name" value="SET DOMAIN-CONTAINING PROTEIN 5"/>
    <property type="match status" value="1"/>
</dbReference>
<dbReference type="AlphaFoldDB" id="A0AAI9UZA7"/>
<dbReference type="InterPro" id="IPR046341">
    <property type="entry name" value="SET_dom_sf"/>
</dbReference>
<protein>
    <recommendedName>
        <fullName evidence="1">SET domain-containing protein</fullName>
    </recommendedName>
</protein>
<evidence type="ECO:0000313" key="3">
    <source>
        <dbReference type="Proteomes" id="UP001239213"/>
    </source>
</evidence>
<gene>
    <name evidence="2" type="ORF">CCUS01_01155</name>
</gene>
<dbReference type="Proteomes" id="UP001239213">
    <property type="component" value="Unassembled WGS sequence"/>
</dbReference>
<dbReference type="SUPFAM" id="SSF82199">
    <property type="entry name" value="SET domain"/>
    <property type="match status" value="1"/>
</dbReference>
<evidence type="ECO:0000259" key="1">
    <source>
        <dbReference type="PROSITE" id="PS50280"/>
    </source>
</evidence>
<dbReference type="InterPro" id="IPR053185">
    <property type="entry name" value="SET_domain_protein"/>
</dbReference>
<accession>A0AAI9UZA7</accession>
<reference evidence="2" key="1">
    <citation type="submission" date="2016-11" db="EMBL/GenBank/DDBJ databases">
        <title>The genome sequence of Colletotrichum cuscutae.</title>
        <authorList>
            <person name="Baroncelli R."/>
        </authorList>
    </citation>
    <scope>NUCLEOTIDE SEQUENCE</scope>
    <source>
        <strain evidence="2">IMI 304802</strain>
    </source>
</reference>
<keyword evidence="3" id="KW-1185">Reference proteome</keyword>
<proteinExistence type="predicted"/>
<evidence type="ECO:0000313" key="2">
    <source>
        <dbReference type="EMBL" id="KAK1466306.1"/>
    </source>
</evidence>
<dbReference type="Pfam" id="PF00856">
    <property type="entry name" value="SET"/>
    <property type="match status" value="1"/>
</dbReference>
<dbReference type="CDD" id="cd20071">
    <property type="entry name" value="SET_SMYD"/>
    <property type="match status" value="1"/>
</dbReference>
<dbReference type="PROSITE" id="PS50280">
    <property type="entry name" value="SET"/>
    <property type="match status" value="1"/>
</dbReference>
<dbReference type="Gene3D" id="2.170.270.10">
    <property type="entry name" value="SET domain"/>
    <property type="match status" value="1"/>
</dbReference>
<sequence>MEVINSFPLGAIHPHRYVMARDDFFVNFQVRTKFHTDTYSLHAVLDLAVEAKMANSILSLSKPLERIKIEFLEFQAFIDSILPPLPYSQITWKTVYIAQGIVVDGDDNGDDDDDDDDDEYYELEDGYYEDWSQSSSASSVTSEGPYQGHGFGKLESPILLQPAELPLLTTYKNAKDTKERLSIFSNEFFEVRKSPTAGWGAFASKKLYQGDQILVEKALYHAIYADVTTSVRSLPEKERLIANNMFGHKGRDGETHEEAVWNTNAFAAYVPSKSGNKRNMPGLFAVAGRFNHSCLPKIDYKYRASHESLVFTVRDWVIEEGEELTISYGQDPSVLYYKYGFICECGHCRRFDPRKSEWS</sequence>
<dbReference type="InterPro" id="IPR001214">
    <property type="entry name" value="SET_dom"/>
</dbReference>
<dbReference type="PANTHER" id="PTHR47332:SF4">
    <property type="entry name" value="SET DOMAIN-CONTAINING PROTEIN 5"/>
    <property type="match status" value="1"/>
</dbReference>